<evidence type="ECO:0000259" key="4">
    <source>
        <dbReference type="PROSITE" id="PS50031"/>
    </source>
</evidence>
<organism evidence="6 7">
    <name type="scientific">Elysia marginata</name>
    <dbReference type="NCBI Taxonomy" id="1093978"/>
    <lineage>
        <taxon>Eukaryota</taxon>
        <taxon>Metazoa</taxon>
        <taxon>Spiralia</taxon>
        <taxon>Lophotrochozoa</taxon>
        <taxon>Mollusca</taxon>
        <taxon>Gastropoda</taxon>
        <taxon>Heterobranchia</taxon>
        <taxon>Euthyneura</taxon>
        <taxon>Panpulmonata</taxon>
        <taxon>Sacoglossa</taxon>
        <taxon>Placobranchoidea</taxon>
        <taxon>Plakobranchidae</taxon>
        <taxon>Elysia</taxon>
    </lineage>
</organism>
<evidence type="ECO:0000256" key="1">
    <source>
        <dbReference type="ARBA" id="ARBA00022837"/>
    </source>
</evidence>
<dbReference type="PROSITE" id="PS50031">
    <property type="entry name" value="EH"/>
    <property type="match status" value="1"/>
</dbReference>
<feature type="region of interest" description="Disordered" evidence="3">
    <location>
        <begin position="222"/>
        <end position="322"/>
    </location>
</feature>
<gene>
    <name evidence="6" type="ORF">ElyMa_005253300</name>
</gene>
<dbReference type="Gene3D" id="1.10.238.10">
    <property type="entry name" value="EF-hand"/>
    <property type="match status" value="2"/>
</dbReference>
<evidence type="ECO:0000259" key="5">
    <source>
        <dbReference type="PROSITE" id="PS50222"/>
    </source>
</evidence>
<dbReference type="PROSITE" id="PS00018">
    <property type="entry name" value="EF_HAND_1"/>
    <property type="match status" value="1"/>
</dbReference>
<accession>A0AAV4JZX5</accession>
<feature type="compositionally biased region" description="Polar residues" evidence="3">
    <location>
        <begin position="563"/>
        <end position="575"/>
    </location>
</feature>
<dbReference type="GO" id="GO:0006897">
    <property type="term" value="P:endocytosis"/>
    <property type="evidence" value="ECO:0007669"/>
    <property type="project" value="TreeGrafter"/>
</dbReference>
<dbReference type="Proteomes" id="UP000762676">
    <property type="component" value="Unassembled WGS sequence"/>
</dbReference>
<dbReference type="SUPFAM" id="SSF47473">
    <property type="entry name" value="EF-hand"/>
    <property type="match status" value="2"/>
</dbReference>
<dbReference type="GO" id="GO:0005509">
    <property type="term" value="F:calcium ion binding"/>
    <property type="evidence" value="ECO:0007669"/>
    <property type="project" value="InterPro"/>
</dbReference>
<feature type="coiled-coil region" evidence="2">
    <location>
        <begin position="784"/>
        <end position="811"/>
    </location>
</feature>
<feature type="compositionally biased region" description="Pro residues" evidence="3">
    <location>
        <begin position="191"/>
        <end position="200"/>
    </location>
</feature>
<feature type="compositionally biased region" description="Polar residues" evidence="3">
    <location>
        <begin position="181"/>
        <end position="190"/>
    </location>
</feature>
<feature type="compositionally biased region" description="Gly residues" evidence="3">
    <location>
        <begin position="296"/>
        <end position="308"/>
    </location>
</feature>
<dbReference type="InterPro" id="IPR002048">
    <property type="entry name" value="EF_hand_dom"/>
</dbReference>
<dbReference type="AlphaFoldDB" id="A0AAV4JZX5"/>
<evidence type="ECO:0000313" key="7">
    <source>
        <dbReference type="Proteomes" id="UP000762676"/>
    </source>
</evidence>
<feature type="domain" description="EF-hand" evidence="5">
    <location>
        <begin position="392"/>
        <end position="417"/>
    </location>
</feature>
<keyword evidence="7" id="KW-1185">Reference proteome</keyword>
<keyword evidence="2" id="KW-0175">Coiled coil</keyword>
<dbReference type="PANTHER" id="PTHR11216:SF174">
    <property type="entry name" value="GH06923P"/>
    <property type="match status" value="1"/>
</dbReference>
<dbReference type="PROSITE" id="PS50222">
    <property type="entry name" value="EF_HAND_2"/>
    <property type="match status" value="1"/>
</dbReference>
<dbReference type="InterPro" id="IPR000261">
    <property type="entry name" value="EH_dom"/>
</dbReference>
<dbReference type="Pfam" id="PF12763">
    <property type="entry name" value="EH"/>
    <property type="match status" value="2"/>
</dbReference>
<dbReference type="EMBL" id="BMAT01010472">
    <property type="protein sequence ID" value="GFS27278.1"/>
    <property type="molecule type" value="Genomic_DNA"/>
</dbReference>
<feature type="region of interest" description="Disordered" evidence="3">
    <location>
        <begin position="106"/>
        <end position="204"/>
    </location>
</feature>
<dbReference type="CDD" id="cd00052">
    <property type="entry name" value="EH"/>
    <property type="match status" value="1"/>
</dbReference>
<keyword evidence="1" id="KW-0106">Calcium</keyword>
<proteinExistence type="predicted"/>
<dbReference type="InterPro" id="IPR018247">
    <property type="entry name" value="EF_Hand_1_Ca_BS"/>
</dbReference>
<dbReference type="GO" id="GO:0005886">
    <property type="term" value="C:plasma membrane"/>
    <property type="evidence" value="ECO:0007669"/>
    <property type="project" value="TreeGrafter"/>
</dbReference>
<dbReference type="GO" id="GO:0016197">
    <property type="term" value="P:endosomal transport"/>
    <property type="evidence" value="ECO:0007669"/>
    <property type="project" value="TreeGrafter"/>
</dbReference>
<feature type="compositionally biased region" description="Polar residues" evidence="3">
    <location>
        <begin position="621"/>
        <end position="631"/>
    </location>
</feature>
<comment type="caution">
    <text evidence="6">The sequence shown here is derived from an EMBL/GenBank/DDBJ whole genome shotgun (WGS) entry which is preliminary data.</text>
</comment>
<dbReference type="GO" id="GO:0005737">
    <property type="term" value="C:cytoplasm"/>
    <property type="evidence" value="ECO:0007669"/>
    <property type="project" value="TreeGrafter"/>
</dbReference>
<dbReference type="SMART" id="SM00027">
    <property type="entry name" value="EH"/>
    <property type="match status" value="2"/>
</dbReference>
<evidence type="ECO:0000256" key="3">
    <source>
        <dbReference type="SAM" id="MobiDB-lite"/>
    </source>
</evidence>
<feature type="region of interest" description="Disordered" evidence="3">
    <location>
        <begin position="542"/>
        <end position="646"/>
    </location>
</feature>
<protein>
    <submittedName>
        <fullName evidence="6">RalBP1-associated Eps domain-containing protein 1-like isoform X1</fullName>
    </submittedName>
</protein>
<evidence type="ECO:0000313" key="6">
    <source>
        <dbReference type="EMBL" id="GFS27278.1"/>
    </source>
</evidence>
<feature type="domain" description="EH" evidence="4">
    <location>
        <begin position="10"/>
        <end position="98"/>
    </location>
</feature>
<dbReference type="InterPro" id="IPR011992">
    <property type="entry name" value="EF-hand-dom_pair"/>
</dbReference>
<reference evidence="6 7" key="1">
    <citation type="journal article" date="2021" name="Elife">
        <title>Chloroplast acquisition without the gene transfer in kleptoplastic sea slugs, Plakobranchus ocellatus.</title>
        <authorList>
            <person name="Maeda T."/>
            <person name="Takahashi S."/>
            <person name="Yoshida T."/>
            <person name="Shimamura S."/>
            <person name="Takaki Y."/>
            <person name="Nagai Y."/>
            <person name="Toyoda A."/>
            <person name="Suzuki Y."/>
            <person name="Arimoto A."/>
            <person name="Ishii H."/>
            <person name="Satoh N."/>
            <person name="Nishiyama T."/>
            <person name="Hasebe M."/>
            <person name="Maruyama T."/>
            <person name="Minagawa J."/>
            <person name="Obokata J."/>
            <person name="Shigenobu S."/>
        </authorList>
    </citation>
    <scope>NUCLEOTIDE SEQUENCE [LARGE SCALE GENOMIC DNA]</scope>
</reference>
<feature type="compositionally biased region" description="Low complexity" evidence="3">
    <location>
        <begin position="243"/>
        <end position="257"/>
    </location>
</feature>
<feature type="region of interest" description="Disordered" evidence="3">
    <location>
        <begin position="472"/>
        <end position="499"/>
    </location>
</feature>
<feature type="compositionally biased region" description="Basic and acidic residues" evidence="3">
    <location>
        <begin position="108"/>
        <end position="117"/>
    </location>
</feature>
<dbReference type="PANTHER" id="PTHR11216">
    <property type="entry name" value="EH DOMAIN"/>
    <property type="match status" value="1"/>
</dbReference>
<name>A0AAV4JZX5_9GAST</name>
<sequence length="820" mass="86835">MEGMKLDAREQQYYAELFQACDVEGSGKITGPKATELFLASGVSPDILKQITELCGANRLGHFGRSQFYIALKLVALAQAGLPLRLDALNPGVEIQLPKFASKGSEQVLKDRKKSCGDIDSATPDNVKAQQMSGQLPPPPGSKKSHSRSLSGQYARGVVPDGGVTAPFSPQAPGKDDATHNSKSPAFSPTQSPPTSPANPPKQLFKQHTAPAMVIASGAATGTNSSVGAGPPAAASHNMNNLQASGQQQQSYGMSSSLDSAEASKLLTDGVSSGGGAGGHVNPVAVSDGSKAAGPHGNGSTGNTGAGAGLHAQPGQENGNWTMFEDDESHVLIGSGMKQGLEPPNFDSSSISSEAESVDDVWSITDEQREYYINQFKTMQQDLNSVIKGMRQLSDLNRDGALSLEEFCIAMHLVVLRRNDIELPDHLPLSLMPYSALANDEPFAADLPPGSTLKRLTPPSPQQNVAQWTAFKSESPDSSGVSSPAHLANFEFSTPSADPESKIIHPVAMHVKPEGGASAAEGMDRGRAFSDSAIIPEAGEASPQLMKQRSHTESHAASPAGDPSQSSETPINSSSRDSKFKTHIQGRPRPVLPKKNTAVPAVVRGQLPPPTTGTDGGTGTNDAVVSSGNQAPPTPPPRPPHGRSMSVDVKSGVTIGQLNAPAVPPRVSPKDAQNSVKIGDAANVSNTPELKLVPKPVKRKPFPQAHRRCVSLGVVKLNLINPSEVLQEPSQTAHATNEDVVEEDDTPDGAIKERLQAKPSPALRQLSRDRRDIHMAVRTHKERNTMLTRLNSELNQELQEVMEQRIALEIQLEHLRPFSS</sequence>
<evidence type="ECO:0000256" key="2">
    <source>
        <dbReference type="SAM" id="Coils"/>
    </source>
</evidence>